<dbReference type="SUPFAM" id="SSF52210">
    <property type="entry name" value="Succinyl-CoA synthetase domains"/>
    <property type="match status" value="1"/>
</dbReference>
<feature type="domain" description="ATP-citrate synthase/succinyl-CoA ligase C-terminal" evidence="2">
    <location>
        <begin position="130"/>
        <end position="282"/>
    </location>
</feature>
<dbReference type="EMBL" id="JAVRET010000020">
    <property type="protein sequence ID" value="MDT0409640.1"/>
    <property type="molecule type" value="Genomic_DNA"/>
</dbReference>
<protein>
    <recommendedName>
        <fullName evidence="2">ATP-citrate synthase/succinyl-CoA ligase C-terminal domain-containing protein</fullName>
    </recommendedName>
</protein>
<dbReference type="InterPro" id="IPR016102">
    <property type="entry name" value="Succinyl-CoA_synth-like"/>
</dbReference>
<dbReference type="Proteomes" id="UP001183610">
    <property type="component" value="Unassembled WGS sequence"/>
</dbReference>
<comment type="caution">
    <text evidence="3">The sequence shown here is derived from an EMBL/GenBank/DDBJ whole genome shotgun (WGS) entry which is preliminary data.</text>
</comment>
<feature type="region of interest" description="Disordered" evidence="1">
    <location>
        <begin position="1"/>
        <end position="59"/>
    </location>
</feature>
<dbReference type="InterPro" id="IPR005811">
    <property type="entry name" value="SUCC_ACL_C"/>
</dbReference>
<evidence type="ECO:0000313" key="3">
    <source>
        <dbReference type="EMBL" id="MDT0409640.1"/>
    </source>
</evidence>
<feature type="compositionally biased region" description="Basic and acidic residues" evidence="1">
    <location>
        <begin position="40"/>
        <end position="49"/>
    </location>
</feature>
<evidence type="ECO:0000313" key="4">
    <source>
        <dbReference type="Proteomes" id="UP001183610"/>
    </source>
</evidence>
<sequence>MPAPRARQRSQPRPRHRQPRREPRGRRPDHARRARRARGRPRDRADRPRLQTTGPRGRARRVLARAAACGTPVVACFLGWEGPVPEGVVRATTLAEAAEAAAPGNAPRPDTPIPDSPLSRPAAAPLLRALYTGGTFAHEAHQLLAPRLADGILRQLPASAAELPARHLVLDLGDDAYTAGRPHPMIDPTVRTALLRAALADPRTGLVLVDVVLGHGAAPDPAGALLDALAAGGHTPASGPPVLAFVVGTDADPQPAAEARRRLRAAGVLLADSSTHAARLAAAHLAPAPAPVPARGGARA</sequence>
<dbReference type="Pfam" id="PF00549">
    <property type="entry name" value="Ligase_CoA"/>
    <property type="match status" value="1"/>
</dbReference>
<gene>
    <name evidence="3" type="ORF">RM698_11360</name>
</gene>
<name>A0ABU2R1Q4_9ACTN</name>
<evidence type="ECO:0000259" key="2">
    <source>
        <dbReference type="Pfam" id="PF00549"/>
    </source>
</evidence>
<keyword evidence="4" id="KW-1185">Reference proteome</keyword>
<reference evidence="4" key="1">
    <citation type="submission" date="2023-07" db="EMBL/GenBank/DDBJ databases">
        <title>30 novel species of actinomycetes from the DSMZ collection.</title>
        <authorList>
            <person name="Nouioui I."/>
        </authorList>
    </citation>
    <scope>NUCLEOTIDE SEQUENCE [LARGE SCALE GENOMIC DNA]</scope>
    <source>
        <strain evidence="4">DSM 41979</strain>
    </source>
</reference>
<accession>A0ABU2R1Q4</accession>
<proteinExistence type="predicted"/>
<organism evidence="3 4">
    <name type="scientific">Streptomyces evansiae</name>
    <dbReference type="NCBI Taxonomy" id="3075535"/>
    <lineage>
        <taxon>Bacteria</taxon>
        <taxon>Bacillati</taxon>
        <taxon>Actinomycetota</taxon>
        <taxon>Actinomycetes</taxon>
        <taxon>Kitasatosporales</taxon>
        <taxon>Streptomycetaceae</taxon>
        <taxon>Streptomyces</taxon>
    </lineage>
</organism>
<dbReference type="Gene3D" id="3.40.50.261">
    <property type="entry name" value="Succinyl-CoA synthetase domains"/>
    <property type="match status" value="1"/>
</dbReference>
<dbReference type="RefSeq" id="WP_311651054.1">
    <property type="nucleotide sequence ID" value="NZ_JAVRET010000020.1"/>
</dbReference>
<feature type="compositionally biased region" description="Basic residues" evidence="1">
    <location>
        <begin position="1"/>
        <end position="19"/>
    </location>
</feature>
<feature type="compositionally biased region" description="Basic residues" evidence="1">
    <location>
        <begin position="29"/>
        <end position="39"/>
    </location>
</feature>
<evidence type="ECO:0000256" key="1">
    <source>
        <dbReference type="SAM" id="MobiDB-lite"/>
    </source>
</evidence>
<feature type="region of interest" description="Disordered" evidence="1">
    <location>
        <begin position="99"/>
        <end position="119"/>
    </location>
</feature>